<evidence type="ECO:0000313" key="4">
    <source>
        <dbReference type="Proteomes" id="UP000038647"/>
    </source>
</evidence>
<evidence type="ECO:0000256" key="1">
    <source>
        <dbReference type="SAM" id="Phobius"/>
    </source>
</evidence>
<proteinExistence type="predicted"/>
<dbReference type="Proteomes" id="UP000038647">
    <property type="component" value="Unassembled WGS sequence"/>
</dbReference>
<evidence type="ECO:0000313" key="2">
    <source>
        <dbReference type="EMBL" id="CNL39530.1"/>
    </source>
</evidence>
<dbReference type="Proteomes" id="UP000041595">
    <property type="component" value="Unassembled WGS sequence"/>
</dbReference>
<keyword evidence="4" id="KW-1185">Reference proteome</keyword>
<keyword evidence="1" id="KW-0812">Transmembrane</keyword>
<name>A0A0T9UGA2_YERAL</name>
<evidence type="ECO:0000313" key="5">
    <source>
        <dbReference type="Proteomes" id="UP000041595"/>
    </source>
</evidence>
<feature type="transmembrane region" description="Helical" evidence="1">
    <location>
        <begin position="47"/>
        <end position="65"/>
    </location>
</feature>
<dbReference type="EMBL" id="CQEJ01000017">
    <property type="protein sequence ID" value="CNL39530.1"/>
    <property type="molecule type" value="Genomic_DNA"/>
</dbReference>
<keyword evidence="1" id="KW-1133">Transmembrane helix</keyword>
<reference evidence="3 4" key="1">
    <citation type="submission" date="2015-03" db="EMBL/GenBank/DDBJ databases">
        <authorList>
            <consortium name="Pathogen Informatics"/>
            <person name="Murphy D."/>
        </authorList>
    </citation>
    <scope>NUCLEOTIDE SEQUENCE [LARGE SCALE GENOMIC DNA]</scope>
    <source>
        <strain evidence="3 4">IP08791</strain>
    </source>
</reference>
<evidence type="ECO:0000313" key="3">
    <source>
        <dbReference type="EMBL" id="CNL51657.1"/>
    </source>
</evidence>
<organism evidence="2 5">
    <name type="scientific">Yersinia aldovae</name>
    <dbReference type="NCBI Taxonomy" id="29483"/>
    <lineage>
        <taxon>Bacteria</taxon>
        <taxon>Pseudomonadati</taxon>
        <taxon>Pseudomonadota</taxon>
        <taxon>Gammaproteobacteria</taxon>
        <taxon>Enterobacterales</taxon>
        <taxon>Yersiniaceae</taxon>
        <taxon>Yersinia</taxon>
    </lineage>
</organism>
<dbReference type="STRING" id="1453495.AT01_1539"/>
<dbReference type="AlphaFoldDB" id="A0A0T9UGA2"/>
<reference evidence="2 5" key="2">
    <citation type="submission" date="2015-03" db="EMBL/GenBank/DDBJ databases">
        <authorList>
            <person name="Murphy D."/>
        </authorList>
    </citation>
    <scope>NUCLEOTIDE SEQUENCE [LARGE SCALE GENOMIC DNA]</scope>
    <source>
        <strain evidence="2 5">IP06005</strain>
    </source>
</reference>
<dbReference type="EMBL" id="CQEH01000019">
    <property type="protein sequence ID" value="CNL51657.1"/>
    <property type="molecule type" value="Genomic_DNA"/>
</dbReference>
<feature type="transmembrane region" description="Helical" evidence="1">
    <location>
        <begin position="16"/>
        <end position="40"/>
    </location>
</feature>
<keyword evidence="1" id="KW-0472">Membrane</keyword>
<protein>
    <submittedName>
        <fullName evidence="2">Uncharacterized protein</fullName>
    </submittedName>
</protein>
<gene>
    <name evidence="2" type="ORF">ERS137965_02927</name>
    <name evidence="3" type="ORF">ERS137966_03456</name>
</gene>
<sequence>MINNIKENIRTPFSHAGFFIIIICLLHGAFYNVLFGFLVGSRVTTELAYLLIFYISLTYVMAFAFL</sequence>
<accession>A0A0T9UGA2</accession>